<dbReference type="PANTHER" id="PTHR37531:SF1">
    <property type="entry name" value="HEME EXPORTER PROTEIN D"/>
    <property type="match status" value="1"/>
</dbReference>
<evidence type="ECO:0000256" key="7">
    <source>
        <dbReference type="ARBA" id="ARBA00022519"/>
    </source>
</evidence>
<feature type="transmembrane region" description="Helical" evidence="12">
    <location>
        <begin position="20"/>
        <end position="38"/>
    </location>
</feature>
<evidence type="ECO:0000256" key="3">
    <source>
        <dbReference type="ARBA" id="ARBA00008741"/>
    </source>
</evidence>
<evidence type="ECO:0000256" key="6">
    <source>
        <dbReference type="ARBA" id="ARBA00022475"/>
    </source>
</evidence>
<dbReference type="RefSeq" id="WP_035246784.1">
    <property type="nucleotide sequence ID" value="NZ_ARXU01000004.1"/>
</dbReference>
<keyword evidence="8 12" id="KW-0812">Transmembrane</keyword>
<keyword evidence="10 12" id="KW-1133">Transmembrane helix</keyword>
<dbReference type="Pfam" id="PF04995">
    <property type="entry name" value="CcmD"/>
    <property type="match status" value="1"/>
</dbReference>
<accession>A0ABR4WDS6</accession>
<keyword evidence="11 12" id="KW-0472">Membrane</keyword>
<dbReference type="InterPro" id="IPR052075">
    <property type="entry name" value="Heme_exporter_D"/>
</dbReference>
<name>A0ABR4WDS6_9GAMM</name>
<comment type="similarity">
    <text evidence="3 12">Belongs to the CcmD/CycX/HelD family.</text>
</comment>
<dbReference type="NCBIfam" id="TIGR03141">
    <property type="entry name" value="cytochro_ccmD"/>
    <property type="match status" value="1"/>
</dbReference>
<dbReference type="PANTHER" id="PTHR37531">
    <property type="entry name" value="HEME EXPORTER PROTEIN D"/>
    <property type="match status" value="1"/>
</dbReference>
<protein>
    <recommendedName>
        <fullName evidence="4 12">Heme exporter protein D</fullName>
    </recommendedName>
</protein>
<comment type="caution">
    <text evidence="13">The sequence shown here is derived from an EMBL/GenBank/DDBJ whole genome shotgun (WGS) entry which is preliminary data.</text>
</comment>
<evidence type="ECO:0000256" key="4">
    <source>
        <dbReference type="ARBA" id="ARBA00016461"/>
    </source>
</evidence>
<dbReference type="InterPro" id="IPR007078">
    <property type="entry name" value="Haem_export_protD_CcmD"/>
</dbReference>
<comment type="function">
    <text evidence="1 12">Required for the export of heme to the periplasm for the biogenesis of c-type cytochromes.</text>
</comment>
<evidence type="ECO:0000256" key="11">
    <source>
        <dbReference type="ARBA" id="ARBA00023136"/>
    </source>
</evidence>
<organism evidence="13 14">
    <name type="scientific">Alcanivorax jadensis T9</name>
    <dbReference type="NCBI Taxonomy" id="1177181"/>
    <lineage>
        <taxon>Bacteria</taxon>
        <taxon>Pseudomonadati</taxon>
        <taxon>Pseudomonadota</taxon>
        <taxon>Gammaproteobacteria</taxon>
        <taxon>Oceanospirillales</taxon>
        <taxon>Alcanivoracaceae</taxon>
        <taxon>Alcanivorax</taxon>
    </lineage>
</organism>
<dbReference type="Proteomes" id="UP000029443">
    <property type="component" value="Unassembled WGS sequence"/>
</dbReference>
<evidence type="ECO:0000313" key="14">
    <source>
        <dbReference type="Proteomes" id="UP000029443"/>
    </source>
</evidence>
<gene>
    <name evidence="13" type="ORF">T9A_01593</name>
</gene>
<dbReference type="EMBL" id="ARXU01000004">
    <property type="protein sequence ID" value="KGD61644.1"/>
    <property type="molecule type" value="Genomic_DNA"/>
</dbReference>
<reference evidence="13 14" key="1">
    <citation type="submission" date="2012-09" db="EMBL/GenBank/DDBJ databases">
        <title>Genome Sequence of alkane-degrading Bacterium Alcanivorax jadensis T9.</title>
        <authorList>
            <person name="Lai Q."/>
            <person name="Shao Z."/>
        </authorList>
    </citation>
    <scope>NUCLEOTIDE SEQUENCE [LARGE SCALE GENOMIC DNA]</scope>
    <source>
        <strain evidence="13 14">T9</strain>
    </source>
</reference>
<evidence type="ECO:0000256" key="1">
    <source>
        <dbReference type="ARBA" id="ARBA00002442"/>
    </source>
</evidence>
<evidence type="ECO:0000256" key="12">
    <source>
        <dbReference type="RuleBase" id="RU363101"/>
    </source>
</evidence>
<keyword evidence="6 12" id="KW-1003">Cell membrane</keyword>
<keyword evidence="9 12" id="KW-0201">Cytochrome c-type biogenesis</keyword>
<keyword evidence="5 12" id="KW-0813">Transport</keyword>
<proteinExistence type="inferred from homology"/>
<evidence type="ECO:0000256" key="10">
    <source>
        <dbReference type="ARBA" id="ARBA00022989"/>
    </source>
</evidence>
<comment type="subcellular location">
    <subcellularLocation>
        <location evidence="2 12">Cell inner membrane</location>
        <topology evidence="2 12">Single-pass membrane protein</topology>
    </subcellularLocation>
</comment>
<sequence length="62" mass="6963">MAFESFADFLAMGKHGFYVWSAYGVSALLIIANMALAIRAQGQVRQRLARQQRRDTLGDSEQ</sequence>
<evidence type="ECO:0000256" key="5">
    <source>
        <dbReference type="ARBA" id="ARBA00022448"/>
    </source>
</evidence>
<evidence type="ECO:0000256" key="9">
    <source>
        <dbReference type="ARBA" id="ARBA00022748"/>
    </source>
</evidence>
<evidence type="ECO:0000256" key="2">
    <source>
        <dbReference type="ARBA" id="ARBA00004377"/>
    </source>
</evidence>
<keyword evidence="7 12" id="KW-0997">Cell inner membrane</keyword>
<evidence type="ECO:0000313" key="13">
    <source>
        <dbReference type="EMBL" id="KGD61644.1"/>
    </source>
</evidence>
<keyword evidence="14" id="KW-1185">Reference proteome</keyword>
<evidence type="ECO:0000256" key="8">
    <source>
        <dbReference type="ARBA" id="ARBA00022692"/>
    </source>
</evidence>